<dbReference type="SMART" id="SM00870">
    <property type="entry name" value="Asparaginase"/>
    <property type="match status" value="1"/>
</dbReference>
<dbReference type="PROSITE" id="PS51732">
    <property type="entry name" value="ASN_GLN_ASE_3"/>
    <property type="match status" value="1"/>
</dbReference>
<evidence type="ECO:0000313" key="11">
    <source>
        <dbReference type="Proteomes" id="UP000193685"/>
    </source>
</evidence>
<organism evidence="10 11">
    <name type="scientific">Protomyces lactucae-debilis</name>
    <dbReference type="NCBI Taxonomy" id="2754530"/>
    <lineage>
        <taxon>Eukaryota</taxon>
        <taxon>Fungi</taxon>
        <taxon>Dikarya</taxon>
        <taxon>Ascomycota</taxon>
        <taxon>Taphrinomycotina</taxon>
        <taxon>Taphrinomycetes</taxon>
        <taxon>Taphrinales</taxon>
        <taxon>Protomycetaceae</taxon>
        <taxon>Protomyces</taxon>
    </lineage>
</organism>
<dbReference type="Gene3D" id="1.25.40.20">
    <property type="entry name" value="Ankyrin repeat-containing domain"/>
    <property type="match status" value="1"/>
</dbReference>
<evidence type="ECO:0000256" key="7">
    <source>
        <dbReference type="PROSITE-ProRule" id="PRU10100"/>
    </source>
</evidence>
<name>A0A1Y2FV93_PROLT</name>
<evidence type="ECO:0000313" key="10">
    <source>
        <dbReference type="EMBL" id="ORY87931.1"/>
    </source>
</evidence>
<dbReference type="PROSITE" id="PS50088">
    <property type="entry name" value="ANK_REPEAT"/>
    <property type="match status" value="2"/>
</dbReference>
<evidence type="ECO:0000256" key="4">
    <source>
        <dbReference type="ARBA" id="ARBA00023043"/>
    </source>
</evidence>
<dbReference type="GO" id="GO:0004067">
    <property type="term" value="F:asparaginase activity"/>
    <property type="evidence" value="ECO:0007669"/>
    <property type="project" value="UniProtKB-UniRule"/>
</dbReference>
<dbReference type="RefSeq" id="XP_040728426.1">
    <property type="nucleotide sequence ID" value="XM_040867444.1"/>
</dbReference>
<dbReference type="GeneID" id="63784043"/>
<dbReference type="PROSITE" id="PS50297">
    <property type="entry name" value="ANK_REP_REGION"/>
    <property type="match status" value="1"/>
</dbReference>
<feature type="repeat" description="ANK" evidence="6">
    <location>
        <begin position="460"/>
        <end position="492"/>
    </location>
</feature>
<comment type="caution">
    <text evidence="10">The sequence shown here is derived from an EMBL/GenBank/DDBJ whole genome shotgun (WGS) entry which is preliminary data.</text>
</comment>
<dbReference type="GO" id="GO:0009066">
    <property type="term" value="P:aspartate family amino acid metabolic process"/>
    <property type="evidence" value="ECO:0007669"/>
    <property type="project" value="UniProtKB-ARBA"/>
</dbReference>
<dbReference type="Gene3D" id="3.40.50.40">
    <property type="match status" value="1"/>
</dbReference>
<dbReference type="InterPro" id="IPR002110">
    <property type="entry name" value="Ankyrin_rpt"/>
</dbReference>
<dbReference type="SUPFAM" id="SSF48403">
    <property type="entry name" value="Ankyrin repeat"/>
    <property type="match status" value="1"/>
</dbReference>
<evidence type="ECO:0000256" key="6">
    <source>
        <dbReference type="PROSITE-ProRule" id="PRU00023"/>
    </source>
</evidence>
<evidence type="ECO:0000256" key="1">
    <source>
        <dbReference type="ARBA" id="ARBA00012920"/>
    </source>
</evidence>
<dbReference type="OrthoDB" id="542841at2759"/>
<keyword evidence="11" id="KW-1185">Reference proteome</keyword>
<dbReference type="InterPro" id="IPR027473">
    <property type="entry name" value="L-asparaginase_C"/>
</dbReference>
<evidence type="ECO:0000259" key="9">
    <source>
        <dbReference type="Pfam" id="PF17763"/>
    </source>
</evidence>
<dbReference type="InterPro" id="IPR027475">
    <property type="entry name" value="Asparaginase/glutaminase_AS2"/>
</dbReference>
<keyword evidence="3" id="KW-0378">Hydrolase</keyword>
<accession>A0A1Y2FV93</accession>
<dbReference type="InterPro" id="IPR040919">
    <property type="entry name" value="Asparaginase_C"/>
</dbReference>
<dbReference type="PROSITE" id="PS00917">
    <property type="entry name" value="ASN_GLN_ASE_2"/>
    <property type="match status" value="1"/>
</dbReference>
<dbReference type="InterPro" id="IPR036770">
    <property type="entry name" value="Ankyrin_rpt-contain_sf"/>
</dbReference>
<dbReference type="PIRSF" id="PIRSF001220">
    <property type="entry name" value="L-ASNase_gatD"/>
    <property type="match status" value="1"/>
</dbReference>
<keyword evidence="2" id="KW-0677">Repeat</keyword>
<proteinExistence type="inferred from homology"/>
<feature type="domain" description="L-asparaginase N-terminal" evidence="8">
    <location>
        <begin position="20"/>
        <end position="236"/>
    </location>
</feature>
<dbReference type="PANTHER" id="PTHR11707:SF28">
    <property type="entry name" value="60 KDA LYSOPHOSPHOLIPASE"/>
    <property type="match status" value="1"/>
</dbReference>
<keyword evidence="4 6" id="KW-0040">ANK repeat</keyword>
<dbReference type="PIRSF" id="PIRSF500176">
    <property type="entry name" value="L_ASNase"/>
    <property type="match status" value="1"/>
</dbReference>
<dbReference type="PANTHER" id="PTHR11707">
    <property type="entry name" value="L-ASPARAGINASE"/>
    <property type="match status" value="1"/>
</dbReference>
<evidence type="ECO:0000259" key="8">
    <source>
        <dbReference type="Pfam" id="PF00710"/>
    </source>
</evidence>
<evidence type="ECO:0000256" key="5">
    <source>
        <dbReference type="ARBA" id="ARBA00061199"/>
    </source>
</evidence>
<dbReference type="SFLD" id="SFLDS00057">
    <property type="entry name" value="Glutaminase/Asparaginase"/>
    <property type="match status" value="1"/>
</dbReference>
<gene>
    <name evidence="10" type="ORF">BCR37DRAFT_342691</name>
</gene>
<dbReference type="CDD" id="cd08963">
    <property type="entry name" value="L-asparaginase_I"/>
    <property type="match status" value="1"/>
</dbReference>
<dbReference type="PRINTS" id="PR00139">
    <property type="entry name" value="ASNGLNASE"/>
</dbReference>
<feature type="domain" description="Asparaginase/glutaminase C-terminal" evidence="9">
    <location>
        <begin position="255"/>
        <end position="362"/>
    </location>
</feature>
<feature type="repeat" description="ANK" evidence="6">
    <location>
        <begin position="427"/>
        <end position="459"/>
    </location>
</feature>
<dbReference type="Pfam" id="PF17763">
    <property type="entry name" value="Asparaginase_C"/>
    <property type="match status" value="1"/>
</dbReference>
<dbReference type="InterPro" id="IPR037152">
    <property type="entry name" value="L-asparaginase_N_sf"/>
</dbReference>
<evidence type="ECO:0000256" key="3">
    <source>
        <dbReference type="ARBA" id="ARBA00022801"/>
    </source>
</evidence>
<comment type="similarity">
    <text evidence="5">In the N-terminal section; belongs to the asparaginase 1 family.</text>
</comment>
<dbReference type="InterPro" id="IPR006034">
    <property type="entry name" value="Asparaginase/glutaminase-like"/>
</dbReference>
<dbReference type="Gene3D" id="3.40.50.1170">
    <property type="entry name" value="L-asparaginase, N-terminal domain"/>
    <property type="match status" value="1"/>
</dbReference>
<dbReference type="SUPFAM" id="SSF53774">
    <property type="entry name" value="Glutaminase/Asparaginase"/>
    <property type="match status" value="1"/>
</dbReference>
<dbReference type="EMBL" id="MCFI01000001">
    <property type="protein sequence ID" value="ORY87931.1"/>
    <property type="molecule type" value="Genomic_DNA"/>
</dbReference>
<evidence type="ECO:0000256" key="2">
    <source>
        <dbReference type="ARBA" id="ARBA00022737"/>
    </source>
</evidence>
<sequence length="495" mass="53096">MTRPRSSTTASLPNGEQSTVLCIYTGGTIGMRPTAQGYKPAKSYLFNQLARNPKFHDATVPITQLTAVRHSGSVQLDALTLPKSSFEGTVRYAVLEYETLLDSSSISFQDWLKITHTIFRNYKLFDAFVVLHGTDTMSYTASMLSFMLENLGKSVILTGSQIPISQLRNDAQENLLSALILAGHFVIPEVSLFFHHELFRGNRTTKVNAIGFDAFASPNCLPLATVGVDITVFWPRIHRPTAHAAFRVADVKEANVASLFIFPGIQASTVRALAGAASLQGLVLHSFGSGNIPDNADLMAALTEAADAGIVVVNITQCLVGSVLPLYVAGVALQAIGVHSGYDMTAEAALTKLAYVLGTKGDASLLGRNLRGELTLPRAKLFESPSTEPAPLRHRLSDLFWAIQHGDDDKVAQAVSDAEVVNAVNVDGMTALHLAAKVGNTRATRLLLDAGAFCFAKNERGETPLFLALTAKHADVIGVLEACGAHLNASEQERL</sequence>
<dbReference type="OMA" id="AEVKLMY"/>
<dbReference type="Pfam" id="PF00710">
    <property type="entry name" value="Asparaginase"/>
    <property type="match status" value="1"/>
</dbReference>
<dbReference type="Pfam" id="PF12796">
    <property type="entry name" value="Ank_2"/>
    <property type="match status" value="1"/>
</dbReference>
<feature type="active site" evidence="7">
    <location>
        <position position="134"/>
    </location>
</feature>
<dbReference type="SMART" id="SM00248">
    <property type="entry name" value="ANK"/>
    <property type="match status" value="3"/>
</dbReference>
<dbReference type="FunFam" id="3.40.50.1170:FF:000003">
    <property type="entry name" value="60 kDa lysophospholipase"/>
    <property type="match status" value="1"/>
</dbReference>
<protein>
    <recommendedName>
        <fullName evidence="1">asparaginase</fullName>
        <ecNumber evidence="1">3.5.1.1</ecNumber>
    </recommendedName>
</protein>
<dbReference type="InterPro" id="IPR041725">
    <property type="entry name" value="L-asparaginase_I"/>
</dbReference>
<dbReference type="InterPro" id="IPR027474">
    <property type="entry name" value="L-asparaginase_N"/>
</dbReference>
<dbReference type="FunFam" id="3.40.50.40:FF:000001">
    <property type="entry name" value="L-asparaginase 1"/>
    <property type="match status" value="1"/>
</dbReference>
<dbReference type="AlphaFoldDB" id="A0A1Y2FV93"/>
<dbReference type="STRING" id="56484.A0A1Y2FV93"/>
<dbReference type="Proteomes" id="UP000193685">
    <property type="component" value="Unassembled WGS sequence"/>
</dbReference>
<dbReference type="InterPro" id="IPR036152">
    <property type="entry name" value="Asp/glu_Ase-like_sf"/>
</dbReference>
<dbReference type="EC" id="3.5.1.1" evidence="1"/>
<reference evidence="10 11" key="1">
    <citation type="submission" date="2016-07" db="EMBL/GenBank/DDBJ databases">
        <title>Pervasive Adenine N6-methylation of Active Genes in Fungi.</title>
        <authorList>
            <consortium name="DOE Joint Genome Institute"/>
            <person name="Mondo S.J."/>
            <person name="Dannebaum R.O."/>
            <person name="Kuo R.C."/>
            <person name="Labutti K."/>
            <person name="Haridas S."/>
            <person name="Kuo A."/>
            <person name="Salamov A."/>
            <person name="Ahrendt S.R."/>
            <person name="Lipzen A."/>
            <person name="Sullivan W."/>
            <person name="Andreopoulos W.B."/>
            <person name="Clum A."/>
            <person name="Lindquist E."/>
            <person name="Daum C."/>
            <person name="Ramamoorthy G.K."/>
            <person name="Gryganskyi A."/>
            <person name="Culley D."/>
            <person name="Magnuson J.K."/>
            <person name="James T.Y."/>
            <person name="O'Malley M.A."/>
            <person name="Stajich J.E."/>
            <person name="Spatafora J.W."/>
            <person name="Visel A."/>
            <person name="Grigoriev I.V."/>
        </authorList>
    </citation>
    <scope>NUCLEOTIDE SEQUENCE [LARGE SCALE GENOMIC DNA]</scope>
    <source>
        <strain evidence="10 11">12-1054</strain>
    </source>
</reference>